<protein>
    <submittedName>
        <fullName evidence="1">Uncharacterized protein</fullName>
    </submittedName>
</protein>
<proteinExistence type="predicted"/>
<dbReference type="AlphaFoldDB" id="A0A0A9G5D4"/>
<evidence type="ECO:0000313" key="1">
    <source>
        <dbReference type="EMBL" id="JAE15878.1"/>
    </source>
</evidence>
<accession>A0A0A9G5D4</accession>
<reference evidence="1" key="1">
    <citation type="submission" date="2014-09" db="EMBL/GenBank/DDBJ databases">
        <authorList>
            <person name="Magalhaes I.L.F."/>
            <person name="Oliveira U."/>
            <person name="Santos F.R."/>
            <person name="Vidigal T.H.D.A."/>
            <person name="Brescovit A.D."/>
            <person name="Santos A.J."/>
        </authorList>
    </citation>
    <scope>NUCLEOTIDE SEQUENCE</scope>
    <source>
        <tissue evidence="1">Shoot tissue taken approximately 20 cm above the soil surface</tissue>
    </source>
</reference>
<reference evidence="1" key="2">
    <citation type="journal article" date="2015" name="Data Brief">
        <title>Shoot transcriptome of the giant reed, Arundo donax.</title>
        <authorList>
            <person name="Barrero R.A."/>
            <person name="Guerrero F.D."/>
            <person name="Moolhuijzen P."/>
            <person name="Goolsby J.A."/>
            <person name="Tidwell J."/>
            <person name="Bellgard S.E."/>
            <person name="Bellgard M.I."/>
        </authorList>
    </citation>
    <scope>NUCLEOTIDE SEQUENCE</scope>
    <source>
        <tissue evidence="1">Shoot tissue taken approximately 20 cm above the soil surface</tissue>
    </source>
</reference>
<sequence length="41" mass="4483">MPGTEPSASPQETWCSTAPNFLQSQIVTTRKETNLLISSCK</sequence>
<dbReference type="EMBL" id="GBRH01182018">
    <property type="protein sequence ID" value="JAE15878.1"/>
    <property type="molecule type" value="Transcribed_RNA"/>
</dbReference>
<organism evidence="1">
    <name type="scientific">Arundo donax</name>
    <name type="common">Giant reed</name>
    <name type="synonym">Donax arundinaceus</name>
    <dbReference type="NCBI Taxonomy" id="35708"/>
    <lineage>
        <taxon>Eukaryota</taxon>
        <taxon>Viridiplantae</taxon>
        <taxon>Streptophyta</taxon>
        <taxon>Embryophyta</taxon>
        <taxon>Tracheophyta</taxon>
        <taxon>Spermatophyta</taxon>
        <taxon>Magnoliopsida</taxon>
        <taxon>Liliopsida</taxon>
        <taxon>Poales</taxon>
        <taxon>Poaceae</taxon>
        <taxon>PACMAD clade</taxon>
        <taxon>Arundinoideae</taxon>
        <taxon>Arundineae</taxon>
        <taxon>Arundo</taxon>
    </lineage>
</organism>
<name>A0A0A9G5D4_ARUDO</name>